<dbReference type="EMBL" id="CP112998">
    <property type="protein sequence ID" value="WAC10174.1"/>
    <property type="molecule type" value="Genomic_DNA"/>
</dbReference>
<feature type="transmembrane region" description="Helical" evidence="7">
    <location>
        <begin position="466"/>
        <end position="487"/>
    </location>
</feature>
<comment type="subcellular location">
    <subcellularLocation>
        <location evidence="1">Membrane</location>
        <topology evidence="1">Multi-pass membrane protein</topology>
    </subcellularLocation>
</comment>
<feature type="domain" description="Glycosyltransferase 2-like" evidence="8">
    <location>
        <begin position="166"/>
        <end position="357"/>
    </location>
</feature>
<evidence type="ECO:0000313" key="10">
    <source>
        <dbReference type="Proteomes" id="UP001164653"/>
    </source>
</evidence>
<evidence type="ECO:0000256" key="2">
    <source>
        <dbReference type="ARBA" id="ARBA00022676"/>
    </source>
</evidence>
<evidence type="ECO:0000256" key="5">
    <source>
        <dbReference type="ARBA" id="ARBA00022989"/>
    </source>
</evidence>
<dbReference type="SUPFAM" id="SSF53448">
    <property type="entry name" value="Nucleotide-diphospho-sugar transferases"/>
    <property type="match status" value="1"/>
</dbReference>
<keyword evidence="6 7" id="KW-0472">Membrane</keyword>
<dbReference type="PANTHER" id="PTHR43867:SF2">
    <property type="entry name" value="CELLULOSE SYNTHASE CATALYTIC SUBUNIT A [UDP-FORMING]"/>
    <property type="match status" value="1"/>
</dbReference>
<dbReference type="CDD" id="cd06421">
    <property type="entry name" value="CESA_CelA_like"/>
    <property type="match status" value="1"/>
</dbReference>
<evidence type="ECO:0000256" key="6">
    <source>
        <dbReference type="ARBA" id="ARBA00023136"/>
    </source>
</evidence>
<keyword evidence="10" id="KW-1185">Reference proteome</keyword>
<dbReference type="AlphaFoldDB" id="A0A9E8N5G0"/>
<dbReference type="InterPro" id="IPR017853">
    <property type="entry name" value="GH"/>
</dbReference>
<evidence type="ECO:0000256" key="4">
    <source>
        <dbReference type="ARBA" id="ARBA00022692"/>
    </source>
</evidence>
<dbReference type="GO" id="GO:0005886">
    <property type="term" value="C:plasma membrane"/>
    <property type="evidence" value="ECO:0007669"/>
    <property type="project" value="TreeGrafter"/>
</dbReference>
<dbReference type="PANTHER" id="PTHR43867">
    <property type="entry name" value="CELLULOSE SYNTHASE CATALYTIC SUBUNIT A [UDP-FORMING]"/>
    <property type="match status" value="1"/>
</dbReference>
<feature type="transmembrane region" description="Helical" evidence="7">
    <location>
        <begin position="16"/>
        <end position="37"/>
    </location>
</feature>
<evidence type="ECO:0000256" key="7">
    <source>
        <dbReference type="SAM" id="Phobius"/>
    </source>
</evidence>
<feature type="transmembrane region" description="Helical" evidence="7">
    <location>
        <begin position="531"/>
        <end position="549"/>
    </location>
</feature>
<sequence length="979" mass="111649">MNHTIYVKPPSRRQLLVLRLMIFLGVIAMGYFLNAILSPAVRGYAPLYWMLIIAFVFTCLKILHEWIHYFYITVPKTPPLTKSYTVDIFTTFCAGEPYEMILETLTAIQAITYPHQTYLCDEADDPYLRQVCLDLGVHHVTRTDKRDAKAGNINNALRQSTGELCVVLDPDHVPFPDFLDPIVSHFNDPKIGYVQIVQAYKNNDDGLIAKGAAQQTYQFYGPMMMTMNKYGTVLAIGANCTFRRTALESIGGHAAGLAEDMHTSMQLHAKGWRSIYVPVILARGLVPSTLSAYYKQQLKWARGVFDLLVHIYPKLFSQFTWQQKLHYAVIPLHYMSGFIFLINFLIPIFSLLMGVSPMQINIEDFGLVVLPLVAAIVLIRHFVQWWVMEDEERGFHVVGGLLMIGTWWIFILGFVYTIFGKKVPYVPTPKDGNEANNWPLNVPNIAVLAFSVVAIIYGLYADWNPYNIIMAGFAGMNCLFMCFNIAASRQQQFRILRTRHSSLNMTMNWIKNLKGYFWIARRRIYSGLRTSALSLVLILISILIFITQFRAREADSIYQAIKNEVHAKKAKARITETDVIKLTAALGLPYLPLDTMAAKPYPHAVFPETRGVNYTKGHEWANRYPAFTRRELVRDFVQMKQLDINTIKHYGPGIYDYNILKAAREMDMNVHYGFWIPDDIDFVKEQEKLSDLHNEIIHAVDNLKEKTKIISWNIGNEVLQKIHADSATADNIQQQKAYLIWVKQLVADIKKKDPSRPVTLDIGMEKNLPETIGLLHRYLPTIDAFGLALTDEKQGSHIPQHLPARYFLSYADVSHYQQVFNSHTGVFISNWQDEQTEGLVNFDGLIDFAGRKKYSVQELAHLWKNSPAPASVPKVKILKPAAGMFPGHNLAYHALIQKNGQWNLVDSLSRDLQFEWKLIRTDGFNNPVEMRHIGSGAKVVLNVPSHPSIYQLYLFVIRQSVVVDIVGSSLNTPLRQAKL</sequence>
<dbReference type="SUPFAM" id="SSF51445">
    <property type="entry name" value="(Trans)glycosidases"/>
    <property type="match status" value="1"/>
</dbReference>
<keyword evidence="4 7" id="KW-0812">Transmembrane</keyword>
<keyword evidence="2 9" id="KW-0328">Glycosyltransferase</keyword>
<dbReference type="Gene3D" id="3.20.20.80">
    <property type="entry name" value="Glycosidases"/>
    <property type="match status" value="1"/>
</dbReference>
<proteinExistence type="predicted"/>
<dbReference type="Pfam" id="PF13632">
    <property type="entry name" value="Glyco_trans_2_3"/>
    <property type="match status" value="1"/>
</dbReference>
<evidence type="ECO:0000256" key="3">
    <source>
        <dbReference type="ARBA" id="ARBA00022679"/>
    </source>
</evidence>
<keyword evidence="3 9" id="KW-0808">Transferase</keyword>
<gene>
    <name evidence="9" type="ORF">ON006_20725</name>
</gene>
<dbReference type="RefSeq" id="WP_244823767.1">
    <property type="nucleotide sequence ID" value="NZ_CP112998.1"/>
</dbReference>
<dbReference type="InterPro" id="IPR029044">
    <property type="entry name" value="Nucleotide-diphossugar_trans"/>
</dbReference>
<keyword evidence="5 7" id="KW-1133">Transmembrane helix</keyword>
<dbReference type="InterPro" id="IPR001173">
    <property type="entry name" value="Glyco_trans_2-like"/>
</dbReference>
<dbReference type="EC" id="2.4.-.-" evidence="9"/>
<feature type="transmembrane region" description="Helical" evidence="7">
    <location>
        <begin position="332"/>
        <end position="353"/>
    </location>
</feature>
<evidence type="ECO:0000259" key="8">
    <source>
        <dbReference type="Pfam" id="PF13632"/>
    </source>
</evidence>
<evidence type="ECO:0000256" key="1">
    <source>
        <dbReference type="ARBA" id="ARBA00004141"/>
    </source>
</evidence>
<dbReference type="InterPro" id="IPR050321">
    <property type="entry name" value="Glycosyltr_2/OpgH_subfam"/>
</dbReference>
<feature type="transmembrane region" description="Helical" evidence="7">
    <location>
        <begin position="43"/>
        <end position="63"/>
    </location>
</feature>
<feature type="transmembrane region" description="Helical" evidence="7">
    <location>
        <begin position="440"/>
        <end position="460"/>
    </location>
</feature>
<name>A0A9E8N5G0_9BACT</name>
<dbReference type="KEGG" id="dpf:ON006_20725"/>
<feature type="transmembrane region" description="Helical" evidence="7">
    <location>
        <begin position="395"/>
        <end position="419"/>
    </location>
</feature>
<reference evidence="9" key="1">
    <citation type="submission" date="2022-11" db="EMBL/GenBank/DDBJ databases">
        <title>Dyadobacter pollutisoli sp. nov., isolated from plastic dumped soil.</title>
        <authorList>
            <person name="Kim J.M."/>
            <person name="Kim K.R."/>
            <person name="Lee J.K."/>
            <person name="Hao L."/>
            <person name="Jeon C.O."/>
        </authorList>
    </citation>
    <scope>NUCLEOTIDE SEQUENCE</scope>
    <source>
        <strain evidence="9">U1</strain>
    </source>
</reference>
<feature type="transmembrane region" description="Helical" evidence="7">
    <location>
        <begin position="365"/>
        <end position="383"/>
    </location>
</feature>
<dbReference type="GO" id="GO:0016758">
    <property type="term" value="F:hexosyltransferase activity"/>
    <property type="evidence" value="ECO:0007669"/>
    <property type="project" value="TreeGrafter"/>
</dbReference>
<evidence type="ECO:0000313" key="9">
    <source>
        <dbReference type="EMBL" id="WAC10174.1"/>
    </source>
</evidence>
<dbReference type="Gene3D" id="3.90.550.10">
    <property type="entry name" value="Spore Coat Polysaccharide Biosynthesis Protein SpsA, Chain A"/>
    <property type="match status" value="1"/>
</dbReference>
<protein>
    <submittedName>
        <fullName evidence="9">Glycosyltransferase</fullName>
        <ecNumber evidence="9">2.4.-.-</ecNumber>
    </submittedName>
</protein>
<dbReference type="Proteomes" id="UP001164653">
    <property type="component" value="Chromosome"/>
</dbReference>
<organism evidence="9 10">
    <name type="scientific">Dyadobacter pollutisoli</name>
    <dbReference type="NCBI Taxonomy" id="2910158"/>
    <lineage>
        <taxon>Bacteria</taxon>
        <taxon>Pseudomonadati</taxon>
        <taxon>Bacteroidota</taxon>
        <taxon>Cytophagia</taxon>
        <taxon>Cytophagales</taxon>
        <taxon>Spirosomataceae</taxon>
        <taxon>Dyadobacter</taxon>
    </lineage>
</organism>
<accession>A0A9E8N5G0</accession>